<evidence type="ECO:0000259" key="9">
    <source>
        <dbReference type="Pfam" id="PF00924"/>
    </source>
</evidence>
<evidence type="ECO:0000313" key="11">
    <source>
        <dbReference type="EMBL" id="ABG32019.1"/>
    </source>
</evidence>
<name>Q166S4_ROSDO</name>
<dbReference type="eggNOG" id="COG0668">
    <property type="taxonomic scope" value="Bacteria"/>
</dbReference>
<dbReference type="Pfam" id="PF00924">
    <property type="entry name" value="MS_channel_2nd"/>
    <property type="match status" value="1"/>
</dbReference>
<dbReference type="InterPro" id="IPR008910">
    <property type="entry name" value="MSC_TM_helix"/>
</dbReference>
<evidence type="ECO:0000256" key="5">
    <source>
        <dbReference type="ARBA" id="ARBA00022989"/>
    </source>
</evidence>
<dbReference type="Gene3D" id="2.30.30.60">
    <property type="match status" value="1"/>
</dbReference>
<dbReference type="InterPro" id="IPR045275">
    <property type="entry name" value="MscS_archaea/bacteria_type"/>
</dbReference>
<dbReference type="Gene3D" id="3.30.70.100">
    <property type="match status" value="1"/>
</dbReference>
<accession>Q166S4</accession>
<organism evidence="11 12">
    <name type="scientific">Roseobacter denitrificans (strain ATCC 33942 / OCh 114)</name>
    <name type="common">Erythrobacter sp. (strain OCh 114)</name>
    <name type="synonym">Roseobacter denitrificans</name>
    <dbReference type="NCBI Taxonomy" id="375451"/>
    <lineage>
        <taxon>Bacteria</taxon>
        <taxon>Pseudomonadati</taxon>
        <taxon>Pseudomonadota</taxon>
        <taxon>Alphaproteobacteria</taxon>
        <taxon>Rhodobacterales</taxon>
        <taxon>Roseobacteraceae</taxon>
        <taxon>Roseobacter</taxon>
    </lineage>
</organism>
<gene>
    <name evidence="11" type="ordered locus">RD1_2453</name>
</gene>
<comment type="subunit">
    <text evidence="7">Homoheptamer.</text>
</comment>
<dbReference type="PANTHER" id="PTHR30221:SF1">
    <property type="entry name" value="SMALL-CONDUCTANCE MECHANOSENSITIVE CHANNEL"/>
    <property type="match status" value="1"/>
</dbReference>
<keyword evidence="3" id="KW-1003">Cell membrane</keyword>
<reference evidence="11 12" key="1">
    <citation type="journal article" date="2007" name="J. Bacteriol.">
        <title>The complete genome sequence of Roseobacter denitrificans reveals a mixotrophic rather than photosynthetic metabolism.</title>
        <authorList>
            <person name="Swingley W.D."/>
            <person name="Sadekar S."/>
            <person name="Mastrian S.D."/>
            <person name="Matthies H.J."/>
            <person name="Hao J."/>
            <person name="Ramos H."/>
            <person name="Acharya C.R."/>
            <person name="Conrad A.L."/>
            <person name="Taylor H.L."/>
            <person name="Dejesa L.C."/>
            <person name="Shah M.K."/>
            <person name="O'huallachain M.E."/>
            <person name="Lince M.T."/>
            <person name="Blankenship R.E."/>
            <person name="Beatty J.T."/>
            <person name="Touchman J.W."/>
        </authorList>
    </citation>
    <scope>NUCLEOTIDE SEQUENCE [LARGE SCALE GENOMIC DNA]</scope>
    <source>
        <strain evidence="12">ATCC 33942 / OCh 114</strain>
    </source>
</reference>
<evidence type="ECO:0000313" key="12">
    <source>
        <dbReference type="Proteomes" id="UP000007029"/>
    </source>
</evidence>
<dbReference type="Pfam" id="PF05552">
    <property type="entry name" value="MS_channel_1st_1"/>
    <property type="match status" value="1"/>
</dbReference>
<feature type="domain" description="Mechanosensitive ion channel MscS C-terminal" evidence="10">
    <location>
        <begin position="226"/>
        <end position="309"/>
    </location>
</feature>
<keyword evidence="7" id="KW-0406">Ion transport</keyword>
<proteinExistence type="inferred from homology"/>
<keyword evidence="7" id="KW-0407">Ion channel</keyword>
<dbReference type="GO" id="GO:0008381">
    <property type="term" value="F:mechanosensitive monoatomic ion channel activity"/>
    <property type="evidence" value="ECO:0007669"/>
    <property type="project" value="InterPro"/>
</dbReference>
<evidence type="ECO:0000256" key="3">
    <source>
        <dbReference type="ARBA" id="ARBA00022475"/>
    </source>
</evidence>
<dbReference type="SUPFAM" id="SSF82861">
    <property type="entry name" value="Mechanosensitive channel protein MscS (YggB), transmembrane region"/>
    <property type="match status" value="1"/>
</dbReference>
<keyword evidence="12" id="KW-1185">Reference proteome</keyword>
<dbReference type="KEGG" id="rde:RD1_2453"/>
<feature type="transmembrane region" description="Helical" evidence="7">
    <location>
        <begin position="67"/>
        <end position="88"/>
    </location>
</feature>
<dbReference type="AlphaFoldDB" id="Q166S4"/>
<comment type="function">
    <text evidence="7">Mechanosensitive channel that participates in the regulation of osmotic pressure changes within the cell, opening in response to stretch forces in the membrane lipid bilayer, without the need for other proteins. Contributes to normal resistance to hypoosmotic shock. Forms an ion channel of 1.0 nanosiemens conductance with a slight preference for anions.</text>
</comment>
<dbReference type="STRING" id="375451.RD1_2453"/>
<evidence type="ECO:0000256" key="6">
    <source>
        <dbReference type="ARBA" id="ARBA00023136"/>
    </source>
</evidence>
<dbReference type="InterPro" id="IPR006685">
    <property type="entry name" value="MscS_channel_2nd"/>
</dbReference>
<dbReference type="InterPro" id="IPR023408">
    <property type="entry name" value="MscS_beta-dom_sf"/>
</dbReference>
<dbReference type="Proteomes" id="UP000007029">
    <property type="component" value="Chromosome"/>
</dbReference>
<protein>
    <recommendedName>
        <fullName evidence="7">Small-conductance mechanosensitive channel</fullName>
    </recommendedName>
</protein>
<feature type="compositionally biased region" description="Basic residues" evidence="8">
    <location>
        <begin position="24"/>
        <end position="36"/>
    </location>
</feature>
<keyword evidence="7" id="KW-0813">Transport</keyword>
<dbReference type="InterPro" id="IPR010920">
    <property type="entry name" value="LSM_dom_sf"/>
</dbReference>
<keyword evidence="6 7" id="KW-0472">Membrane</keyword>
<dbReference type="SUPFAM" id="SSF50182">
    <property type="entry name" value="Sm-like ribonucleoproteins"/>
    <property type="match status" value="1"/>
</dbReference>
<dbReference type="PANTHER" id="PTHR30221">
    <property type="entry name" value="SMALL-CONDUCTANCE MECHANOSENSITIVE CHANNEL"/>
    <property type="match status" value="1"/>
</dbReference>
<feature type="region of interest" description="Disordered" evidence="8">
    <location>
        <begin position="14"/>
        <end position="36"/>
    </location>
</feature>
<dbReference type="HOGENOM" id="CLU_037945_1_0_5"/>
<dbReference type="InterPro" id="IPR049278">
    <property type="entry name" value="MS_channel_C"/>
</dbReference>
<keyword evidence="7" id="KW-0997">Cell inner membrane</keyword>
<comment type="subcellular location">
    <subcellularLocation>
        <location evidence="7">Cell inner membrane</location>
        <topology evidence="7">Multi-pass membrane protein</topology>
    </subcellularLocation>
    <subcellularLocation>
        <location evidence="1">Cell membrane</location>
        <topology evidence="1">Multi-pass membrane protein</topology>
    </subcellularLocation>
</comment>
<evidence type="ECO:0000256" key="2">
    <source>
        <dbReference type="ARBA" id="ARBA00008017"/>
    </source>
</evidence>
<evidence type="ECO:0000259" key="10">
    <source>
        <dbReference type="Pfam" id="PF21082"/>
    </source>
</evidence>
<evidence type="ECO:0000256" key="8">
    <source>
        <dbReference type="SAM" id="MobiDB-lite"/>
    </source>
</evidence>
<feature type="transmembrane region" description="Helical" evidence="7">
    <location>
        <begin position="100"/>
        <end position="126"/>
    </location>
</feature>
<dbReference type="InterPro" id="IPR011066">
    <property type="entry name" value="MscS_channel_C_sf"/>
</dbReference>
<dbReference type="Pfam" id="PF21082">
    <property type="entry name" value="MS_channel_3rd"/>
    <property type="match status" value="1"/>
</dbReference>
<comment type="similarity">
    <text evidence="2 7">Belongs to the MscS (TC 1.A.23) family.</text>
</comment>
<feature type="domain" description="Mechanosensitive ion channel MscS" evidence="9">
    <location>
        <begin position="151"/>
        <end position="214"/>
    </location>
</feature>
<comment type="caution">
    <text evidence="7">Lacks conserved residue(s) required for the propagation of feature annotation.</text>
</comment>
<evidence type="ECO:0000256" key="1">
    <source>
        <dbReference type="ARBA" id="ARBA00004651"/>
    </source>
</evidence>
<dbReference type="EMBL" id="CP000362">
    <property type="protein sequence ID" value="ABG32019.1"/>
    <property type="molecule type" value="Genomic_DNA"/>
</dbReference>
<dbReference type="GO" id="GO:0005886">
    <property type="term" value="C:plasma membrane"/>
    <property type="evidence" value="ECO:0007669"/>
    <property type="project" value="UniProtKB-SubCell"/>
</dbReference>
<dbReference type="Gene3D" id="1.10.287.1260">
    <property type="match status" value="1"/>
</dbReference>
<keyword evidence="4 7" id="KW-0812">Transmembrane</keyword>
<dbReference type="SUPFAM" id="SSF82689">
    <property type="entry name" value="Mechanosensitive channel protein MscS (YggB), C-terminal domain"/>
    <property type="match status" value="1"/>
</dbReference>
<evidence type="ECO:0000256" key="7">
    <source>
        <dbReference type="RuleBase" id="RU369025"/>
    </source>
</evidence>
<dbReference type="InterPro" id="IPR011014">
    <property type="entry name" value="MscS_channel_TM-2"/>
</dbReference>
<sequence length="335" mass="36966">MNACRIKPPKGLNATGEGACAAGTKHRSPRSPSNKRKFHMSWEEMLRTVEQRVLAYWDGLIAAVPKLGAAIIVLLVTWVVVALVRAFIAKVGSKTRMRQNLIDVLSMLASTGLWLMGMLVALAIVFPTITPGKALTTLGLGSVAIGFAFKDTFENFLAGILILLREPFAINDYVECGDIEGQIEEITIRDTHVRQTDGQLVVVPNHMLFQNPVTVLTNRDFRRTTIICGVAYGENVDDARKVIETAVRRVDTVRDDVRDVQVFAQEFGASSINFEVTWWTGSKPLDIRTSRDQVVAGVKAALDEAGIEIPFPYRTLTFNEPLPVREQGSKLEEAA</sequence>
<evidence type="ECO:0000256" key="4">
    <source>
        <dbReference type="ARBA" id="ARBA00022692"/>
    </source>
</evidence>
<keyword evidence="5 7" id="KW-1133">Transmembrane helix</keyword>